<evidence type="ECO:0000256" key="1">
    <source>
        <dbReference type="SAM" id="MobiDB-lite"/>
    </source>
</evidence>
<proteinExistence type="predicted"/>
<dbReference type="PANTHER" id="PTHR10562">
    <property type="entry name" value="SMALL UBIQUITIN-RELATED MODIFIER"/>
    <property type="match status" value="1"/>
</dbReference>
<dbReference type="SUPFAM" id="SSF54236">
    <property type="entry name" value="Ubiquitin-like"/>
    <property type="match status" value="2"/>
</dbReference>
<dbReference type="STRING" id="336722.F9X6S8"/>
<protein>
    <recommendedName>
        <fullName evidence="2">Ubiquitin-like domain-containing protein</fullName>
    </recommendedName>
</protein>
<dbReference type="InterPro" id="IPR029071">
    <property type="entry name" value="Ubiquitin-like_domsf"/>
</dbReference>
<gene>
    <name evidence="3" type="ORF">MYCGRDRAFT_91594</name>
</gene>
<dbReference type="Gene3D" id="3.10.20.90">
    <property type="entry name" value="Phosphatidylinositol 3-kinase Catalytic Subunit, Chain A, domain 1"/>
    <property type="match status" value="2"/>
</dbReference>
<dbReference type="InterPro" id="IPR022617">
    <property type="entry name" value="Rad60/SUMO-like_dom"/>
</dbReference>
<feature type="compositionally biased region" description="Basic and acidic residues" evidence="1">
    <location>
        <begin position="21"/>
        <end position="39"/>
    </location>
</feature>
<dbReference type="PROSITE" id="PS50053">
    <property type="entry name" value="UBIQUITIN_2"/>
    <property type="match status" value="1"/>
</dbReference>
<evidence type="ECO:0000313" key="4">
    <source>
        <dbReference type="Proteomes" id="UP000008062"/>
    </source>
</evidence>
<dbReference type="Pfam" id="PF11976">
    <property type="entry name" value="Rad60-SLD"/>
    <property type="match status" value="1"/>
</dbReference>
<dbReference type="InParanoid" id="F9X6S8"/>
<dbReference type="InterPro" id="IPR000626">
    <property type="entry name" value="Ubiquitin-like_dom"/>
</dbReference>
<dbReference type="GeneID" id="13404108"/>
<dbReference type="eggNOG" id="KOG1769">
    <property type="taxonomic scope" value="Eukaryota"/>
</dbReference>
<dbReference type="RefSeq" id="XP_003854487.1">
    <property type="nucleotide sequence ID" value="XM_003854439.1"/>
</dbReference>
<evidence type="ECO:0000259" key="2">
    <source>
        <dbReference type="PROSITE" id="PS50053"/>
    </source>
</evidence>
<sequence>MPTSIPFRPIGGPHAIAGDGHAVEEKPSTTRARTDSSDKQYAEEAAQHVTITFSDKGDAQVQFKIKRTTRLGRAMCDMPRFIFAGAHVTFDDTPEKLGMIDGDIVEPSLEATSYPAIFRHHKTNTVQALFFFRETTNSSSPPLHQPPPLASTDTTTLLQQHHFNTNSYHPTSITMDYQLPTTNDADANGNGLPPPPVTAAAANDTEGPAAPMYHVVTLREQNGAELQFKMKTHMKFSKVISAFCDRTGRQPTGIRLLFDGERLTGDSTPGELEMGDEELVEVHEEQIGGGA</sequence>
<dbReference type="EMBL" id="CM001198">
    <property type="protein sequence ID" value="EGP89463.1"/>
    <property type="molecule type" value="Genomic_DNA"/>
</dbReference>
<organism evidence="3 4">
    <name type="scientific">Zymoseptoria tritici (strain CBS 115943 / IPO323)</name>
    <name type="common">Speckled leaf blotch fungus</name>
    <name type="synonym">Septoria tritici</name>
    <dbReference type="NCBI Taxonomy" id="336722"/>
    <lineage>
        <taxon>Eukaryota</taxon>
        <taxon>Fungi</taxon>
        <taxon>Dikarya</taxon>
        <taxon>Ascomycota</taxon>
        <taxon>Pezizomycotina</taxon>
        <taxon>Dothideomycetes</taxon>
        <taxon>Dothideomycetidae</taxon>
        <taxon>Mycosphaerellales</taxon>
        <taxon>Mycosphaerellaceae</taxon>
        <taxon>Zymoseptoria</taxon>
    </lineage>
</organism>
<feature type="compositionally biased region" description="Polar residues" evidence="1">
    <location>
        <begin position="165"/>
        <end position="185"/>
    </location>
</feature>
<name>F9X6S8_ZYMTI</name>
<dbReference type="HOGENOM" id="CLU_957159_0_0_1"/>
<accession>F9X6S8</accession>
<keyword evidence="4" id="KW-1185">Reference proteome</keyword>
<feature type="domain" description="Ubiquitin-like" evidence="2">
    <location>
        <begin position="216"/>
        <end position="289"/>
    </location>
</feature>
<feature type="region of interest" description="Disordered" evidence="1">
    <location>
        <begin position="165"/>
        <end position="192"/>
    </location>
</feature>
<dbReference type="AlphaFoldDB" id="F9X6S8"/>
<evidence type="ECO:0000313" key="3">
    <source>
        <dbReference type="EMBL" id="EGP89463.1"/>
    </source>
</evidence>
<feature type="region of interest" description="Disordered" evidence="1">
    <location>
        <begin position="1"/>
        <end position="39"/>
    </location>
</feature>
<dbReference type="KEGG" id="ztr:MYCGRDRAFT_91594"/>
<dbReference type="OrthoDB" id="442921at2759"/>
<dbReference type="Proteomes" id="UP000008062">
    <property type="component" value="Chromosome 3"/>
</dbReference>
<reference evidence="3 4" key="1">
    <citation type="journal article" date="2011" name="PLoS Genet.">
        <title>Finished genome of the fungal wheat pathogen Mycosphaerella graminicola reveals dispensome structure, chromosome plasticity, and stealth pathogenesis.</title>
        <authorList>
            <person name="Goodwin S.B."/>
            <person name="Ben M'barek S."/>
            <person name="Dhillon B."/>
            <person name="Wittenberg A.H.J."/>
            <person name="Crane C.F."/>
            <person name="Hane J.K."/>
            <person name="Foster A.J."/>
            <person name="Van der Lee T.A.J."/>
            <person name="Grimwood J."/>
            <person name="Aerts A."/>
            <person name="Antoniw J."/>
            <person name="Bailey A."/>
            <person name="Bluhm B."/>
            <person name="Bowler J."/>
            <person name="Bristow J."/>
            <person name="van der Burgt A."/>
            <person name="Canto-Canche B."/>
            <person name="Churchill A.C.L."/>
            <person name="Conde-Ferraez L."/>
            <person name="Cools H.J."/>
            <person name="Coutinho P.M."/>
            <person name="Csukai M."/>
            <person name="Dehal P."/>
            <person name="De Wit P."/>
            <person name="Donzelli B."/>
            <person name="van de Geest H.C."/>
            <person name="van Ham R.C.H.J."/>
            <person name="Hammond-Kosack K.E."/>
            <person name="Henrissat B."/>
            <person name="Kilian A."/>
            <person name="Kobayashi A.K."/>
            <person name="Koopmann E."/>
            <person name="Kourmpetis Y."/>
            <person name="Kuzniar A."/>
            <person name="Lindquist E."/>
            <person name="Lombard V."/>
            <person name="Maliepaard C."/>
            <person name="Martins N."/>
            <person name="Mehrabi R."/>
            <person name="Nap J.P.H."/>
            <person name="Ponomarenko A."/>
            <person name="Rudd J.J."/>
            <person name="Salamov A."/>
            <person name="Schmutz J."/>
            <person name="Schouten H.J."/>
            <person name="Shapiro H."/>
            <person name="Stergiopoulos I."/>
            <person name="Torriani S.F.F."/>
            <person name="Tu H."/>
            <person name="de Vries R.P."/>
            <person name="Waalwijk C."/>
            <person name="Ware S.B."/>
            <person name="Wiebenga A."/>
            <person name="Zwiers L.-H."/>
            <person name="Oliver R.P."/>
            <person name="Grigoriev I.V."/>
            <person name="Kema G.H.J."/>
        </authorList>
    </citation>
    <scope>NUCLEOTIDE SEQUENCE [LARGE SCALE GENOMIC DNA]</scope>
    <source>
        <strain evidence="4">CBS 115943 / IPO323</strain>
    </source>
</reference>